<dbReference type="Pfam" id="PF00172">
    <property type="entry name" value="Zn_clus"/>
    <property type="match status" value="1"/>
</dbReference>
<feature type="domain" description="Zn(2)-C6 fungal-type" evidence="4">
    <location>
        <begin position="20"/>
        <end position="51"/>
    </location>
</feature>
<evidence type="ECO:0000256" key="2">
    <source>
        <dbReference type="ARBA" id="ARBA00022723"/>
    </source>
</evidence>
<dbReference type="GO" id="GO:0000981">
    <property type="term" value="F:DNA-binding transcription factor activity, RNA polymerase II-specific"/>
    <property type="evidence" value="ECO:0007669"/>
    <property type="project" value="InterPro"/>
</dbReference>
<evidence type="ECO:0000313" key="6">
    <source>
        <dbReference type="Proteomes" id="UP001283341"/>
    </source>
</evidence>
<reference evidence="5" key="1">
    <citation type="journal article" date="2023" name="Mol. Phylogenet. Evol.">
        <title>Genome-scale phylogeny and comparative genomics of the fungal order Sordariales.</title>
        <authorList>
            <person name="Hensen N."/>
            <person name="Bonometti L."/>
            <person name="Westerberg I."/>
            <person name="Brannstrom I.O."/>
            <person name="Guillou S."/>
            <person name="Cros-Aarteil S."/>
            <person name="Calhoun S."/>
            <person name="Haridas S."/>
            <person name="Kuo A."/>
            <person name="Mondo S."/>
            <person name="Pangilinan J."/>
            <person name="Riley R."/>
            <person name="LaButti K."/>
            <person name="Andreopoulos B."/>
            <person name="Lipzen A."/>
            <person name="Chen C."/>
            <person name="Yan M."/>
            <person name="Daum C."/>
            <person name="Ng V."/>
            <person name="Clum A."/>
            <person name="Steindorff A."/>
            <person name="Ohm R.A."/>
            <person name="Martin F."/>
            <person name="Silar P."/>
            <person name="Natvig D.O."/>
            <person name="Lalanne C."/>
            <person name="Gautier V."/>
            <person name="Ament-Velasquez S.L."/>
            <person name="Kruys A."/>
            <person name="Hutchinson M.I."/>
            <person name="Powell A.J."/>
            <person name="Barry K."/>
            <person name="Miller A.N."/>
            <person name="Grigoriev I.V."/>
            <person name="Debuchy R."/>
            <person name="Gladieux P."/>
            <person name="Hiltunen Thoren M."/>
            <person name="Johannesson H."/>
        </authorList>
    </citation>
    <scope>NUCLEOTIDE SEQUENCE</scope>
    <source>
        <strain evidence="5">CBS 118394</strain>
    </source>
</reference>
<dbReference type="InterPro" id="IPR007219">
    <property type="entry name" value="XnlR_reg_dom"/>
</dbReference>
<dbReference type="SUPFAM" id="SSF57701">
    <property type="entry name" value="Zn2/Cys6 DNA-binding domain"/>
    <property type="match status" value="1"/>
</dbReference>
<dbReference type="GO" id="GO:0005634">
    <property type="term" value="C:nucleus"/>
    <property type="evidence" value="ECO:0007669"/>
    <property type="project" value="UniProtKB-SubCell"/>
</dbReference>
<dbReference type="CDD" id="cd00067">
    <property type="entry name" value="GAL4"/>
    <property type="match status" value="1"/>
</dbReference>
<dbReference type="InterPro" id="IPR001138">
    <property type="entry name" value="Zn2Cys6_DnaBD"/>
</dbReference>
<dbReference type="CDD" id="cd12148">
    <property type="entry name" value="fungal_TF_MHR"/>
    <property type="match status" value="1"/>
</dbReference>
<evidence type="ECO:0000256" key="1">
    <source>
        <dbReference type="ARBA" id="ARBA00004123"/>
    </source>
</evidence>
<comment type="caution">
    <text evidence="5">The sequence shown here is derived from an EMBL/GenBank/DDBJ whole genome shotgun (WGS) entry which is preliminary data.</text>
</comment>
<dbReference type="EMBL" id="JAUEDM010000005">
    <property type="protein sequence ID" value="KAK3317100.1"/>
    <property type="molecule type" value="Genomic_DNA"/>
</dbReference>
<accession>A0AAE0I255</accession>
<protein>
    <submittedName>
        <fullName evidence="5">C6 transcription factor domain-containing protein</fullName>
    </submittedName>
</protein>
<organism evidence="5 6">
    <name type="scientific">Apodospora peruviana</name>
    <dbReference type="NCBI Taxonomy" id="516989"/>
    <lineage>
        <taxon>Eukaryota</taxon>
        <taxon>Fungi</taxon>
        <taxon>Dikarya</taxon>
        <taxon>Ascomycota</taxon>
        <taxon>Pezizomycotina</taxon>
        <taxon>Sordariomycetes</taxon>
        <taxon>Sordariomycetidae</taxon>
        <taxon>Sordariales</taxon>
        <taxon>Lasiosphaeriaceae</taxon>
        <taxon>Apodospora</taxon>
    </lineage>
</organism>
<dbReference type="SMART" id="SM00066">
    <property type="entry name" value="GAL4"/>
    <property type="match status" value="1"/>
</dbReference>
<comment type="subcellular location">
    <subcellularLocation>
        <location evidence="1">Nucleus</location>
    </subcellularLocation>
</comment>
<keyword evidence="6" id="KW-1185">Reference proteome</keyword>
<evidence type="ECO:0000256" key="3">
    <source>
        <dbReference type="ARBA" id="ARBA00023242"/>
    </source>
</evidence>
<evidence type="ECO:0000259" key="4">
    <source>
        <dbReference type="PROSITE" id="PS50048"/>
    </source>
</evidence>
<dbReference type="GO" id="GO:0008270">
    <property type="term" value="F:zinc ion binding"/>
    <property type="evidence" value="ECO:0007669"/>
    <property type="project" value="InterPro"/>
</dbReference>
<dbReference type="GO" id="GO:0006351">
    <property type="term" value="P:DNA-templated transcription"/>
    <property type="evidence" value="ECO:0007669"/>
    <property type="project" value="InterPro"/>
</dbReference>
<dbReference type="GO" id="GO:0003677">
    <property type="term" value="F:DNA binding"/>
    <property type="evidence" value="ECO:0007669"/>
    <property type="project" value="InterPro"/>
</dbReference>
<reference evidence="5" key="2">
    <citation type="submission" date="2023-06" db="EMBL/GenBank/DDBJ databases">
        <authorList>
            <consortium name="Lawrence Berkeley National Laboratory"/>
            <person name="Haridas S."/>
            <person name="Hensen N."/>
            <person name="Bonometti L."/>
            <person name="Westerberg I."/>
            <person name="Brannstrom I.O."/>
            <person name="Guillou S."/>
            <person name="Cros-Aarteil S."/>
            <person name="Calhoun S."/>
            <person name="Kuo A."/>
            <person name="Mondo S."/>
            <person name="Pangilinan J."/>
            <person name="Riley R."/>
            <person name="Labutti K."/>
            <person name="Andreopoulos B."/>
            <person name="Lipzen A."/>
            <person name="Chen C."/>
            <person name="Yanf M."/>
            <person name="Daum C."/>
            <person name="Ng V."/>
            <person name="Clum A."/>
            <person name="Steindorff A."/>
            <person name="Ohm R."/>
            <person name="Martin F."/>
            <person name="Silar P."/>
            <person name="Natvig D."/>
            <person name="Lalanne C."/>
            <person name="Gautier V."/>
            <person name="Ament-Velasquez S.L."/>
            <person name="Kruys A."/>
            <person name="Hutchinson M.I."/>
            <person name="Powell A.J."/>
            <person name="Barry K."/>
            <person name="Miller A.N."/>
            <person name="Grigoriev I.V."/>
            <person name="Debuchy R."/>
            <person name="Gladieux P."/>
            <person name="Thoren M.H."/>
            <person name="Johannesson H."/>
        </authorList>
    </citation>
    <scope>NUCLEOTIDE SEQUENCE</scope>
    <source>
        <strain evidence="5">CBS 118394</strain>
    </source>
</reference>
<dbReference type="PROSITE" id="PS50048">
    <property type="entry name" value="ZN2_CY6_FUNGAL_2"/>
    <property type="match status" value="1"/>
</dbReference>
<sequence>MDSRERRASQSQTKLTRGHSCTACYNRKVKCDGKRPCTTCVKTSRAAECRSARPQMLRLKRYEQLLVANGIPLDAPAGEEGEGMNMLDEDEPGSETDDGHVIMQGGHPRFVQNLIWSRLGGEFADDLSVGPSEPSEYGVGVDGLTATPDSLLLGRPSPHALVADLLPSVPQMLRLWQIFLENFNPLVKLLHAPSAQQTISAAVSDYTRLDASTEAFVLSISLCAVTTLSDQECVEQIGESRSILLARYSEATQQALANAQFLKSTDIVVLQSLTLYLLAVRQTINEQALWLLTGVASRLAQMMGLHREHSLSRLSPFEAEIRRRLWRQIIILDSRSAQISGTTGDGVGFSEWGDTRRPLNVNDSDLSPFMRNLPFEYEGPTEMLFCHVRCEVGDCMRQLRNVGRKPNSSTPGGGAMAVVAQKEQIIGAFEAKLENMLRRCDDSIPLHLMSMFLGRSAVCQMRFSVLQAKQGGRNFRDISTEDGSALFDLALQILEYDNRTYFTPCLRQYLWHVGNSFPFPAMIHVLNCLFYRTAVEEERAGQAWTSVDQAYRNHPELINDADKSPLFAALGNLTLKAWGQREPGHTVVPAVAKLQEIRIRRTQHATTAGSSTGEVEGMTALPGSDEMMPYLINGVDTSGIGDLSALPLWMPGNIDWGSMPSLEM</sequence>
<dbReference type="InterPro" id="IPR050613">
    <property type="entry name" value="Sec_Metabolite_Reg"/>
</dbReference>
<gene>
    <name evidence="5" type="ORF">B0H66DRAFT_478545</name>
</gene>
<dbReference type="Pfam" id="PF04082">
    <property type="entry name" value="Fungal_trans"/>
    <property type="match status" value="1"/>
</dbReference>
<proteinExistence type="predicted"/>
<dbReference type="PANTHER" id="PTHR31001">
    <property type="entry name" value="UNCHARACTERIZED TRANSCRIPTIONAL REGULATORY PROTEIN"/>
    <property type="match status" value="1"/>
</dbReference>
<dbReference type="InterPro" id="IPR036864">
    <property type="entry name" value="Zn2-C6_fun-type_DNA-bd_sf"/>
</dbReference>
<dbReference type="Proteomes" id="UP001283341">
    <property type="component" value="Unassembled WGS sequence"/>
</dbReference>
<dbReference type="Gene3D" id="4.10.240.10">
    <property type="entry name" value="Zn(2)-C6 fungal-type DNA-binding domain"/>
    <property type="match status" value="1"/>
</dbReference>
<dbReference type="AlphaFoldDB" id="A0AAE0I255"/>
<keyword evidence="2" id="KW-0479">Metal-binding</keyword>
<dbReference type="SMART" id="SM00906">
    <property type="entry name" value="Fungal_trans"/>
    <property type="match status" value="1"/>
</dbReference>
<dbReference type="PANTHER" id="PTHR31001:SF85">
    <property type="entry name" value="ZN(II)2CYS6 TRANSCRIPTION FACTOR (EUROFUNG)"/>
    <property type="match status" value="1"/>
</dbReference>
<name>A0AAE0I255_9PEZI</name>
<keyword evidence="3" id="KW-0539">Nucleus</keyword>
<evidence type="ECO:0000313" key="5">
    <source>
        <dbReference type="EMBL" id="KAK3317100.1"/>
    </source>
</evidence>